<dbReference type="Proteomes" id="UP000397656">
    <property type="component" value="Chromosome 2"/>
</dbReference>
<evidence type="ECO:0000313" key="6">
    <source>
        <dbReference type="EMBL" id="QOT78859.1"/>
    </source>
</evidence>
<dbReference type="AlphaFoldDB" id="A0A643G104"/>
<dbReference type="Pfam" id="PF07719">
    <property type="entry name" value="TPR_2"/>
    <property type="match status" value="1"/>
</dbReference>
<protein>
    <submittedName>
        <fullName evidence="6">VWA domain-containing protein</fullName>
    </submittedName>
</protein>
<dbReference type="PANTHER" id="PTHR22550">
    <property type="entry name" value="SPORE GERMINATION PROTEIN"/>
    <property type="match status" value="1"/>
</dbReference>
<evidence type="ECO:0000256" key="2">
    <source>
        <dbReference type="ARBA" id="ARBA00022803"/>
    </source>
</evidence>
<dbReference type="RefSeq" id="WP_150985572.1">
    <property type="nucleotide sequence ID" value="NZ_CP062804.1"/>
</dbReference>
<feature type="region of interest" description="Disordered" evidence="4">
    <location>
        <begin position="476"/>
        <end position="510"/>
    </location>
</feature>
<organism evidence="6 7">
    <name type="scientific">Cupriavidus basilensis</name>
    <dbReference type="NCBI Taxonomy" id="68895"/>
    <lineage>
        <taxon>Bacteria</taxon>
        <taxon>Pseudomonadati</taxon>
        <taxon>Pseudomonadota</taxon>
        <taxon>Betaproteobacteria</taxon>
        <taxon>Burkholderiales</taxon>
        <taxon>Burkholderiaceae</taxon>
        <taxon>Cupriavidus</taxon>
    </lineage>
</organism>
<gene>
    <name evidence="6" type="ORF">F7R26_029125</name>
</gene>
<dbReference type="Gene3D" id="1.25.40.10">
    <property type="entry name" value="Tetratricopeptide repeat domain"/>
    <property type="match status" value="1"/>
</dbReference>
<dbReference type="InterPro" id="IPR013105">
    <property type="entry name" value="TPR_2"/>
</dbReference>
<dbReference type="PANTHER" id="PTHR22550:SF14">
    <property type="entry name" value="VWFA DOMAIN-CONTAINING PROTEIN"/>
    <property type="match status" value="1"/>
</dbReference>
<dbReference type="PROSITE" id="PS50293">
    <property type="entry name" value="TPR_REGION"/>
    <property type="match status" value="1"/>
</dbReference>
<dbReference type="InterPro" id="IPR050768">
    <property type="entry name" value="UPF0353/GerABKA_families"/>
</dbReference>
<dbReference type="SMART" id="SM00028">
    <property type="entry name" value="TPR"/>
    <property type="match status" value="1"/>
</dbReference>
<feature type="compositionally biased region" description="Basic and acidic residues" evidence="4">
    <location>
        <begin position="497"/>
        <end position="510"/>
    </location>
</feature>
<evidence type="ECO:0000313" key="7">
    <source>
        <dbReference type="Proteomes" id="UP000397656"/>
    </source>
</evidence>
<keyword evidence="1" id="KW-0677">Repeat</keyword>
<dbReference type="GeneID" id="98405019"/>
<name>A0A643G104_9BURK</name>
<dbReference type="Pfam" id="PF13519">
    <property type="entry name" value="VWA_2"/>
    <property type="match status" value="1"/>
</dbReference>
<dbReference type="PROSITE" id="PS50005">
    <property type="entry name" value="TPR"/>
    <property type="match status" value="1"/>
</dbReference>
<dbReference type="SUPFAM" id="SSF53300">
    <property type="entry name" value="vWA-like"/>
    <property type="match status" value="1"/>
</dbReference>
<dbReference type="EMBL" id="CP062804">
    <property type="protein sequence ID" value="QOT78859.1"/>
    <property type="molecule type" value="Genomic_DNA"/>
</dbReference>
<dbReference type="InterPro" id="IPR002035">
    <property type="entry name" value="VWF_A"/>
</dbReference>
<dbReference type="SUPFAM" id="SSF48452">
    <property type="entry name" value="TPR-like"/>
    <property type="match status" value="1"/>
</dbReference>
<accession>A0A643G104</accession>
<feature type="repeat" description="TPR" evidence="3">
    <location>
        <begin position="426"/>
        <end position="459"/>
    </location>
</feature>
<evidence type="ECO:0000256" key="4">
    <source>
        <dbReference type="SAM" id="MobiDB-lite"/>
    </source>
</evidence>
<keyword evidence="5" id="KW-1133">Transmembrane helix</keyword>
<evidence type="ECO:0000256" key="1">
    <source>
        <dbReference type="ARBA" id="ARBA00022737"/>
    </source>
</evidence>
<keyword evidence="5" id="KW-0472">Membrane</keyword>
<proteinExistence type="predicted"/>
<dbReference type="InterPro" id="IPR011990">
    <property type="entry name" value="TPR-like_helical_dom_sf"/>
</dbReference>
<evidence type="ECO:0000256" key="5">
    <source>
        <dbReference type="SAM" id="Phobius"/>
    </source>
</evidence>
<dbReference type="Gene3D" id="3.40.50.410">
    <property type="entry name" value="von Willebrand factor, type A domain"/>
    <property type="match status" value="1"/>
</dbReference>
<dbReference type="InterPro" id="IPR036465">
    <property type="entry name" value="vWFA_dom_sf"/>
</dbReference>
<reference evidence="6 7" key="1">
    <citation type="submission" date="2020-10" db="EMBL/GenBank/DDBJ databases">
        <title>Complete genome sequence of Cupriavidus basilensis CCUG 49340T.</title>
        <authorList>
            <person name="Salva-Serra F."/>
            <person name="Donoso R.A."/>
            <person name="Cho K.H."/>
            <person name="Yoo J.A."/>
            <person name="Lee K."/>
            <person name="Yoon S.-H."/>
            <person name="Perez-Pantoja D."/>
            <person name="Moore E.R.B."/>
        </authorList>
    </citation>
    <scope>NUCLEOTIDE SEQUENCE [LARGE SCALE GENOMIC DNA]</scope>
    <source>
        <strain evidence="7">CCUG 49340</strain>
    </source>
</reference>
<dbReference type="SMART" id="SM00327">
    <property type="entry name" value="VWA"/>
    <property type="match status" value="1"/>
</dbReference>
<feature type="transmembrane region" description="Helical" evidence="5">
    <location>
        <begin position="12"/>
        <end position="30"/>
    </location>
</feature>
<evidence type="ECO:0000256" key="3">
    <source>
        <dbReference type="PROSITE-ProRule" id="PRU00339"/>
    </source>
</evidence>
<keyword evidence="5" id="KW-0812">Transmembrane</keyword>
<keyword evidence="2 3" id="KW-0802">TPR repeat</keyword>
<sequence length="551" mass="60165">MDLSAFHFLRPLWLLLIPAALMIVLAWHWLSDPRRRWQGVIAPHLLARLIVDGGRGWRLRPVHGACAVLVLTGLAAAGPAWEREPPPFTEDKAPMVIAIDLSRSMDAVDLAPTRLERSKQKVRDLMQLRAGSRTGLVVYAGSAHMVVPPTDDPQFMDLYLAALDTGMMPRAGKNAAAALALADSLLGRESAAGTVLFITDGFDRAQIPGFAAHARNSDVQLLVLAAGTTQGGPIRTADGRVATDQQGRPVRGQLDQAGLKALSSDADIPLASLTLDDGDVRWVQRRAVRNMEAAQEKNAEVRWKEGGYVLTIPIALLAGFWFRRGWVVRWLPALLLALLAQAPRPAVAAPAAPTMASVKTSVKALVKAAFLDAFLTPDQQGRWQFEHGDFTAAQTHFQDPMWRGWASYRAGDYAGALTAFASLATPDAFFMMGNCYAQLKDYPRALSAYDNALKARPGFAQATANRALVAALIEQEKKKKDDGEQAPDMPPDQIQFDNKDDGGKKGKVDISRLRQQNAELWMRNLQISPADFLRQKFQIEARQPAPGKAAP</sequence>
<dbReference type="InterPro" id="IPR019734">
    <property type="entry name" value="TPR_rpt"/>
</dbReference>